<dbReference type="EMBL" id="KE346360">
    <property type="protein sequence ID" value="KJE89296.1"/>
    <property type="molecule type" value="Genomic_DNA"/>
</dbReference>
<evidence type="ECO:0000256" key="8">
    <source>
        <dbReference type="ARBA" id="ARBA00023002"/>
    </source>
</evidence>
<proteinExistence type="inferred from homology"/>
<evidence type="ECO:0000256" key="6">
    <source>
        <dbReference type="ARBA" id="ARBA00022723"/>
    </source>
</evidence>
<accession>A0A0D2U243</accession>
<evidence type="ECO:0000256" key="7">
    <source>
        <dbReference type="ARBA" id="ARBA00022989"/>
    </source>
</evidence>
<dbReference type="GO" id="GO:0046872">
    <property type="term" value="F:metal ion binding"/>
    <property type="evidence" value="ECO:0007669"/>
    <property type="project" value="UniProtKB-KW"/>
</dbReference>
<dbReference type="PANTHER" id="PTHR38674">
    <property type="entry name" value="ALKANE 1-MONOOXYGENASE 1"/>
    <property type="match status" value="1"/>
</dbReference>
<sequence length="455" mass="50661">MAASLFSTTSGGFVMETPDNATTITAGTTTTGTGGVHGGDNSAGDTTTTLVTSTASSAVTSKDGTSSSGLAMGVGLAPRKLRNVSAWPYTLAFLPYPVLPLSWWMGGGWTFAALGIVFVLIPIIDVLMGTDDYNPTKEEEKILEKRISFRAVTWAWVPMHITLVLWACYQVAIYPQMSWMEYIGFLGAVGLVGGLGINCAHELIHKAPVFEQMLGRTILAFVGYGHFYVEHLFGHHKRVSTPDDPASSRYGEIFYTFWWRSVVGSFLSAVHLERARLNKCGLPELSPHNRVVQSVASTGLIAFGIFHVLGAQATIFFAWQCFLAFSLLEIINYVEHYGLERKPKPAKPAEGERGDFERITPAHSWNAGHRCTNYFLFKLQRHSDHHAYAGRRYQILRTWQSSPQLPFGYATMLLIALVPPLWFRIMNWRVLAVRQQYAEWERANINPFVDPSKSQ</sequence>
<keyword evidence="6" id="KW-0479">Metal-binding</keyword>
<evidence type="ECO:0000256" key="12">
    <source>
        <dbReference type="SAM" id="Phobius"/>
    </source>
</evidence>
<dbReference type="OrthoDB" id="507375at2759"/>
<feature type="transmembrane region" description="Helical" evidence="12">
    <location>
        <begin position="291"/>
        <end position="309"/>
    </location>
</feature>
<dbReference type="GO" id="GO:0004497">
    <property type="term" value="F:monooxygenase activity"/>
    <property type="evidence" value="ECO:0007669"/>
    <property type="project" value="UniProtKB-KW"/>
</dbReference>
<evidence type="ECO:0000256" key="4">
    <source>
        <dbReference type="ARBA" id="ARBA00022519"/>
    </source>
</evidence>
<evidence type="ECO:0000259" key="13">
    <source>
        <dbReference type="Pfam" id="PF00487"/>
    </source>
</evidence>
<evidence type="ECO:0000256" key="3">
    <source>
        <dbReference type="ARBA" id="ARBA00022475"/>
    </source>
</evidence>
<keyword evidence="15" id="KW-1185">Reference proteome</keyword>
<name>A0A0D2U243_CAPO3</name>
<dbReference type="InterPro" id="IPR005804">
    <property type="entry name" value="FA_desaturase_dom"/>
</dbReference>
<keyword evidence="9" id="KW-0408">Iron</keyword>
<dbReference type="RefSeq" id="XP_004365667.1">
    <property type="nucleotide sequence ID" value="XM_004365610.2"/>
</dbReference>
<keyword evidence="7 12" id="KW-1133">Transmembrane helix</keyword>
<dbReference type="OMA" id="WHWSNDV"/>
<feature type="transmembrane region" description="Helical" evidence="12">
    <location>
        <begin position="151"/>
        <end position="173"/>
    </location>
</feature>
<evidence type="ECO:0000256" key="11">
    <source>
        <dbReference type="ARBA" id="ARBA00023136"/>
    </source>
</evidence>
<feature type="transmembrane region" description="Helical" evidence="12">
    <location>
        <begin position="179"/>
        <end position="201"/>
    </location>
</feature>
<evidence type="ECO:0000313" key="14">
    <source>
        <dbReference type="EMBL" id="KJE89296.1"/>
    </source>
</evidence>
<evidence type="ECO:0000256" key="5">
    <source>
        <dbReference type="ARBA" id="ARBA00022692"/>
    </source>
</evidence>
<dbReference type="CDD" id="cd03512">
    <property type="entry name" value="Alkane-hydroxylase"/>
    <property type="match status" value="1"/>
</dbReference>
<evidence type="ECO:0000256" key="9">
    <source>
        <dbReference type="ARBA" id="ARBA00023004"/>
    </source>
</evidence>
<gene>
    <name evidence="14" type="ORF">CAOG_000796</name>
</gene>
<dbReference type="AlphaFoldDB" id="A0A0D2U243"/>
<feature type="domain" description="Fatty acid desaturase" evidence="13">
    <location>
        <begin position="179"/>
        <end position="412"/>
    </location>
</feature>
<dbReference type="eggNOG" id="ENOG502RYW0">
    <property type="taxonomic scope" value="Eukaryota"/>
</dbReference>
<evidence type="ECO:0000256" key="10">
    <source>
        <dbReference type="ARBA" id="ARBA00023033"/>
    </source>
</evidence>
<dbReference type="Pfam" id="PF00487">
    <property type="entry name" value="FA_desaturase"/>
    <property type="match status" value="1"/>
</dbReference>
<organism evidence="14 15">
    <name type="scientific">Capsaspora owczarzaki (strain ATCC 30864)</name>
    <dbReference type="NCBI Taxonomy" id="595528"/>
    <lineage>
        <taxon>Eukaryota</taxon>
        <taxon>Filasterea</taxon>
        <taxon>Capsaspora</taxon>
    </lineage>
</organism>
<keyword evidence="4" id="KW-0997">Cell inner membrane</keyword>
<comment type="subcellular location">
    <subcellularLocation>
        <location evidence="1">Cell inner membrane</location>
        <topology evidence="1">Multi-pass membrane protein</topology>
    </subcellularLocation>
</comment>
<keyword evidence="11 12" id="KW-0472">Membrane</keyword>
<evidence type="ECO:0000256" key="2">
    <source>
        <dbReference type="ARBA" id="ARBA00010823"/>
    </source>
</evidence>
<feature type="transmembrane region" description="Helical" evidence="12">
    <location>
        <begin position="111"/>
        <end position="130"/>
    </location>
</feature>
<keyword evidence="8" id="KW-0560">Oxidoreductase</keyword>
<feature type="transmembrane region" description="Helical" evidence="12">
    <location>
        <begin position="407"/>
        <end position="425"/>
    </location>
</feature>
<dbReference type="GO" id="GO:0006629">
    <property type="term" value="P:lipid metabolic process"/>
    <property type="evidence" value="ECO:0007669"/>
    <property type="project" value="InterPro"/>
</dbReference>
<dbReference type="GO" id="GO:0005886">
    <property type="term" value="C:plasma membrane"/>
    <property type="evidence" value="ECO:0007669"/>
    <property type="project" value="UniProtKB-SubCell"/>
</dbReference>
<comment type="similarity">
    <text evidence="2">Belongs to the fatty acid desaturase type 1 family. AlkB subfamily.</text>
</comment>
<dbReference type="PhylomeDB" id="A0A0D2U243"/>
<dbReference type="InterPro" id="IPR033885">
    <property type="entry name" value="AlkB/XylM"/>
</dbReference>
<dbReference type="Proteomes" id="UP000008743">
    <property type="component" value="Unassembled WGS sequence"/>
</dbReference>
<keyword evidence="10 14" id="KW-0503">Monooxygenase</keyword>
<dbReference type="PANTHER" id="PTHR38674:SF1">
    <property type="entry name" value="ALKANE 1-MONOOXYGENASE 1"/>
    <property type="match status" value="1"/>
</dbReference>
<dbReference type="InParanoid" id="A0A0D2U243"/>
<reference evidence="15" key="1">
    <citation type="submission" date="2011-02" db="EMBL/GenBank/DDBJ databases">
        <title>The Genome Sequence of Capsaspora owczarzaki ATCC 30864.</title>
        <authorList>
            <person name="Russ C."/>
            <person name="Cuomo C."/>
            <person name="Burger G."/>
            <person name="Gray M.W."/>
            <person name="Holland P.W.H."/>
            <person name="King N."/>
            <person name="Lang F.B.F."/>
            <person name="Roger A.J."/>
            <person name="Ruiz-Trillo I."/>
            <person name="Young S.K."/>
            <person name="Zeng Q."/>
            <person name="Gargeya S."/>
            <person name="Alvarado L."/>
            <person name="Berlin A."/>
            <person name="Chapman S.B."/>
            <person name="Chen Z."/>
            <person name="Freedman E."/>
            <person name="Gellesch M."/>
            <person name="Goldberg J."/>
            <person name="Griggs A."/>
            <person name="Gujja S."/>
            <person name="Heilman E."/>
            <person name="Heiman D."/>
            <person name="Howarth C."/>
            <person name="Mehta T."/>
            <person name="Neiman D."/>
            <person name="Pearson M."/>
            <person name="Roberts A."/>
            <person name="Saif S."/>
            <person name="Shea T."/>
            <person name="Shenoy N."/>
            <person name="Sisk P."/>
            <person name="Stolte C."/>
            <person name="Sykes S."/>
            <person name="White J."/>
            <person name="Yandava C."/>
            <person name="Haas B."/>
            <person name="Nusbaum C."/>
            <person name="Birren B."/>
        </authorList>
    </citation>
    <scope>NUCLEOTIDE SEQUENCE</scope>
    <source>
        <strain evidence="15">ATCC 30864</strain>
    </source>
</reference>
<keyword evidence="3" id="KW-1003">Cell membrane</keyword>
<protein>
    <submittedName>
        <fullName evidence="14">Alkane-1 monooxygenase</fullName>
    </submittedName>
</protein>
<keyword evidence="5 12" id="KW-0812">Transmembrane</keyword>
<evidence type="ECO:0000256" key="1">
    <source>
        <dbReference type="ARBA" id="ARBA00004429"/>
    </source>
</evidence>
<evidence type="ECO:0000313" key="15">
    <source>
        <dbReference type="Proteomes" id="UP000008743"/>
    </source>
</evidence>